<reference evidence="13" key="3">
    <citation type="submission" date="2025-09" db="UniProtKB">
        <authorList>
            <consortium name="Ensembl"/>
        </authorList>
    </citation>
    <scope>IDENTIFICATION</scope>
</reference>
<organism evidence="13 14">
    <name type="scientific">Bos mutus grunniens</name>
    <name type="common">Wild yak</name>
    <name type="synonym">Bos grunniens</name>
    <dbReference type="NCBI Taxonomy" id="30521"/>
    <lineage>
        <taxon>Eukaryota</taxon>
        <taxon>Metazoa</taxon>
        <taxon>Chordata</taxon>
        <taxon>Craniata</taxon>
        <taxon>Vertebrata</taxon>
        <taxon>Euteleostomi</taxon>
        <taxon>Mammalia</taxon>
        <taxon>Eutheria</taxon>
        <taxon>Laurasiatheria</taxon>
        <taxon>Artiodactyla</taxon>
        <taxon>Ruminantia</taxon>
        <taxon>Pecora</taxon>
        <taxon>Bovidae</taxon>
        <taxon>Bovinae</taxon>
        <taxon>Bos</taxon>
    </lineage>
</organism>
<dbReference type="GO" id="GO:0042277">
    <property type="term" value="F:peptide binding"/>
    <property type="evidence" value="ECO:0007669"/>
    <property type="project" value="TreeGrafter"/>
</dbReference>
<dbReference type="PRINTS" id="PR00237">
    <property type="entry name" value="GPCRRHODOPSN"/>
</dbReference>
<keyword evidence="8 10" id="KW-0325">Glycoprotein</keyword>
<keyword evidence="7 10" id="KW-0675">Receptor</keyword>
<protein>
    <recommendedName>
        <fullName evidence="10">Vasopressin V1b receptor</fullName>
    </recommendedName>
</protein>
<reference evidence="13" key="1">
    <citation type="submission" date="2019-05" db="EMBL/GenBank/DDBJ databases">
        <authorList>
            <person name="Zhang S."/>
            <person name="Liu J."/>
        </authorList>
    </citation>
    <scope>NUCLEOTIDE SEQUENCE [LARGE SCALE GENOMIC DNA]</scope>
</reference>
<evidence type="ECO:0000256" key="6">
    <source>
        <dbReference type="ARBA" id="ARBA00023136"/>
    </source>
</evidence>
<dbReference type="GO" id="GO:0005000">
    <property type="term" value="F:vasopressin receptor activity"/>
    <property type="evidence" value="ECO:0007669"/>
    <property type="project" value="UniProtKB-UniRule"/>
</dbReference>
<comment type="function">
    <text evidence="10">Receptor for arginine vasopressin. The activity of this receptor is mediated by G proteins which activate a phosphatidyl-inositol-calcium second messenger system.</text>
</comment>
<evidence type="ECO:0000256" key="7">
    <source>
        <dbReference type="ARBA" id="ARBA00023170"/>
    </source>
</evidence>
<keyword evidence="9 10" id="KW-0807">Transducer</keyword>
<evidence type="ECO:0000256" key="4">
    <source>
        <dbReference type="ARBA" id="ARBA00022989"/>
    </source>
</evidence>
<evidence type="ECO:0000256" key="8">
    <source>
        <dbReference type="ARBA" id="ARBA00023180"/>
    </source>
</evidence>
<dbReference type="PROSITE" id="PS50262">
    <property type="entry name" value="G_PROTEIN_RECEP_F1_2"/>
    <property type="match status" value="1"/>
</dbReference>
<keyword evidence="4 10" id="KW-1133">Transmembrane helix</keyword>
<dbReference type="InterPro" id="IPR017452">
    <property type="entry name" value="GPCR_Rhodpsn_7TM"/>
</dbReference>
<dbReference type="Proteomes" id="UP000694520">
    <property type="component" value="Chromosome 14"/>
</dbReference>
<evidence type="ECO:0000256" key="3">
    <source>
        <dbReference type="ARBA" id="ARBA00022692"/>
    </source>
</evidence>
<feature type="transmembrane region" description="Helical" evidence="10">
    <location>
        <begin position="109"/>
        <end position="130"/>
    </location>
</feature>
<accession>A0A8B9XLX2</accession>
<dbReference type="PANTHER" id="PTHR24241:SF18">
    <property type="entry name" value="VASOPRESSIN V1B RECEPTOR"/>
    <property type="match status" value="1"/>
</dbReference>
<dbReference type="Gene3D" id="1.20.1070.10">
    <property type="entry name" value="Rhodopsin 7-helix transmembrane proteins"/>
    <property type="match status" value="1"/>
</dbReference>
<dbReference type="GO" id="GO:0005886">
    <property type="term" value="C:plasma membrane"/>
    <property type="evidence" value="ECO:0007669"/>
    <property type="project" value="UniProtKB-SubCell"/>
</dbReference>
<dbReference type="PRINTS" id="PR00896">
    <property type="entry name" value="VASOPRESSINR"/>
</dbReference>
<keyword evidence="14" id="KW-1185">Reference proteome</keyword>
<feature type="region of interest" description="Disordered" evidence="11">
    <location>
        <begin position="238"/>
        <end position="261"/>
    </location>
</feature>
<name>A0A8B9XLX2_BOSMU</name>
<proteinExistence type="inferred from homology"/>
<gene>
    <name evidence="13" type="primary">AVPR1B</name>
</gene>
<keyword evidence="5 10" id="KW-0297">G-protein coupled receptor</keyword>
<dbReference type="InterPro" id="IPR001817">
    <property type="entry name" value="Vasoprsn_rcpt"/>
</dbReference>
<dbReference type="GO" id="GO:0032870">
    <property type="term" value="P:cellular response to hormone stimulus"/>
    <property type="evidence" value="ECO:0007669"/>
    <property type="project" value="TreeGrafter"/>
</dbReference>
<dbReference type="AlphaFoldDB" id="A0A8B9XLX2"/>
<feature type="domain" description="G-protein coupled receptors family 1 profile" evidence="12">
    <location>
        <begin position="51"/>
        <end position="302"/>
    </location>
</feature>
<evidence type="ECO:0000256" key="9">
    <source>
        <dbReference type="ARBA" id="ARBA00023224"/>
    </source>
</evidence>
<dbReference type="PROSITE" id="PS00237">
    <property type="entry name" value="G_PROTEIN_RECEP_F1_1"/>
    <property type="match status" value="1"/>
</dbReference>
<keyword evidence="3 10" id="KW-0812">Transmembrane</keyword>
<feature type="transmembrane region" description="Helical" evidence="10">
    <location>
        <begin position="323"/>
        <end position="342"/>
    </location>
</feature>
<feature type="transmembrane region" description="Helical" evidence="10">
    <location>
        <begin position="38"/>
        <end position="59"/>
    </location>
</feature>
<dbReference type="GeneTree" id="ENSGT01050000244882"/>
<feature type="transmembrane region" description="Helical" evidence="10">
    <location>
        <begin position="151"/>
        <end position="174"/>
    </location>
</feature>
<sequence length="396" mass="43749">MDSRPPWTAAPTPGSTLSAANATTPWLGRDEELAKVEIGVLATVLALATGGNLTVLLTVGQPVRKRSRMQVFVLHLALTDLGVALFQVLPQLLWDITYRFRGPDPLCRAVKYLQVLSMFASTYMLLAMTLDRYLAVCHPLRSLQQPSRSTYPLIAAPWLLAAVLSLPQVFIFSVREVIQGSGVLDCWADFRFPWGPRAYITWTTLAIFILPVAMLTACYGLICHEICRNLKVKTEAGQAEGGSWGTGNRPSTRGPVAAPRGLPSRVSSVSAISRAKIRTVKMTFVIVLAYIACWAPFFSVQMWSVWDENAPDEVHLASLHGMLASWPLIPESLAGSCLLTLIHTPYRQWSFCQAGLQQVCPPGLSWSLRRLQGSRRVSSPYLALARGRQFKQMLLK</sequence>
<reference evidence="13" key="2">
    <citation type="submission" date="2025-08" db="UniProtKB">
        <authorList>
            <consortium name="Ensembl"/>
        </authorList>
    </citation>
    <scope>IDENTIFICATION</scope>
</reference>
<dbReference type="InterPro" id="IPR000276">
    <property type="entry name" value="GPCR_Rhodpsn"/>
</dbReference>
<dbReference type="PANTHER" id="PTHR24241">
    <property type="entry name" value="NEUROPEPTIDE RECEPTOR-RELATED G-PROTEIN COUPLED RECEPTOR"/>
    <property type="match status" value="1"/>
</dbReference>
<keyword evidence="2" id="KW-1003">Cell membrane</keyword>
<feature type="transmembrane region" description="Helical" evidence="10">
    <location>
        <begin position="71"/>
        <end position="89"/>
    </location>
</feature>
<evidence type="ECO:0000256" key="2">
    <source>
        <dbReference type="ARBA" id="ARBA00022475"/>
    </source>
</evidence>
<dbReference type="GO" id="GO:0001992">
    <property type="term" value="P:regulation of systemic arterial blood pressure by vasopressin"/>
    <property type="evidence" value="ECO:0007669"/>
    <property type="project" value="TreeGrafter"/>
</dbReference>
<evidence type="ECO:0000256" key="5">
    <source>
        <dbReference type="ARBA" id="ARBA00023040"/>
    </source>
</evidence>
<evidence type="ECO:0000259" key="12">
    <source>
        <dbReference type="PROSITE" id="PS50262"/>
    </source>
</evidence>
<evidence type="ECO:0000256" key="11">
    <source>
        <dbReference type="SAM" id="MobiDB-lite"/>
    </source>
</evidence>
<dbReference type="Pfam" id="PF00001">
    <property type="entry name" value="7tm_1"/>
    <property type="match status" value="1"/>
</dbReference>
<dbReference type="PRINTS" id="PR00897">
    <property type="entry name" value="VASOPRSNV1BR"/>
</dbReference>
<dbReference type="GO" id="GO:0045907">
    <property type="term" value="P:positive regulation of vasoconstriction"/>
    <property type="evidence" value="ECO:0007669"/>
    <property type="project" value="TreeGrafter"/>
</dbReference>
<dbReference type="Ensembl" id="ENSBGRT00000026083.1">
    <property type="protein sequence ID" value="ENSBGRP00000022593.1"/>
    <property type="gene ID" value="ENSBGRG00000014163.1"/>
</dbReference>
<comment type="subcellular location">
    <subcellularLocation>
        <location evidence="1 10">Cell membrane</location>
        <topology evidence="1 10">Multi-pass membrane protein</topology>
    </subcellularLocation>
</comment>
<evidence type="ECO:0000313" key="13">
    <source>
        <dbReference type="Ensembl" id="ENSBGRP00000022593.1"/>
    </source>
</evidence>
<dbReference type="SUPFAM" id="SSF81321">
    <property type="entry name" value="Family A G protein-coupled receptor-like"/>
    <property type="match status" value="1"/>
</dbReference>
<evidence type="ECO:0000256" key="10">
    <source>
        <dbReference type="RuleBase" id="RU046427"/>
    </source>
</evidence>
<feature type="transmembrane region" description="Helical" evidence="10">
    <location>
        <begin position="282"/>
        <end position="303"/>
    </location>
</feature>
<feature type="transmembrane region" description="Helical" evidence="10">
    <location>
        <begin position="199"/>
        <end position="222"/>
    </location>
</feature>
<dbReference type="InterPro" id="IPR000628">
    <property type="entry name" value="Vprs_rcpt_V1B"/>
</dbReference>
<comment type="similarity">
    <text evidence="10">Belongs to the G-protein coupled receptor 1 family. Vasopressin/oxytocin receptor subfamily.</text>
</comment>
<evidence type="ECO:0000313" key="14">
    <source>
        <dbReference type="Proteomes" id="UP000694520"/>
    </source>
</evidence>
<evidence type="ECO:0000256" key="1">
    <source>
        <dbReference type="ARBA" id="ARBA00004651"/>
    </source>
</evidence>
<keyword evidence="6 10" id="KW-0472">Membrane</keyword>